<evidence type="ECO:0000313" key="1">
    <source>
        <dbReference type="EMBL" id="GAS80861.1"/>
    </source>
</evidence>
<evidence type="ECO:0000313" key="4">
    <source>
        <dbReference type="Proteomes" id="UP000187134"/>
    </source>
</evidence>
<proteinExistence type="predicted"/>
<dbReference type="Proteomes" id="UP000069697">
    <property type="component" value="Unassembled WGS sequence"/>
</dbReference>
<organism evidence="1 3">
    <name type="scientific">Paenibacillus amylolyticus</name>
    <dbReference type="NCBI Taxonomy" id="1451"/>
    <lineage>
        <taxon>Bacteria</taxon>
        <taxon>Bacillati</taxon>
        <taxon>Bacillota</taxon>
        <taxon>Bacilli</taxon>
        <taxon>Bacillales</taxon>
        <taxon>Paenibacillaceae</taxon>
        <taxon>Paenibacillus</taxon>
    </lineage>
</organism>
<dbReference type="AlphaFoldDB" id="A0A100VJC1"/>
<gene>
    <name evidence="2" type="ORF">BK131_03775</name>
    <name evidence="1" type="ORF">PAHA3_0934</name>
</gene>
<comment type="caution">
    <text evidence="1">The sequence shown here is derived from an EMBL/GenBank/DDBJ whole genome shotgun (WGS) entry which is preliminary data.</text>
</comment>
<dbReference type="EMBL" id="BCNV01000001">
    <property type="protein sequence ID" value="GAS80861.1"/>
    <property type="molecule type" value="Genomic_DNA"/>
</dbReference>
<sequence length="346" mass="39518">MKHDVELVTDLRTSGGEVQDVMVNGQYAGSLFLVYREGDRLSGSLQIEQESLPDDTEQRIVEKVHAYVRSLADALEAAYYEVLVSCGSLHSVLHKPESETAWSSEDMVHDEERYDDIDSSDVKVIPGSQAESFTYEDRDHVLEMEMVSAGRSISTYIFNDADGQELAEASLKQYGADAQGEIHWYDEPEENQLEAAAELLVRELDEDIIDTITIRMWHQGNELEALEWIHRDFSEEFEDTNESDLDELEAAEEASYVMLKRKDREFRVYELFLQERGGLPVGTATIDTSQSDLTGYIDYEVPGTSIQRKSLVEVLMQELDKEMEFDTLHLTMLYRNQIIDEARIDG</sequence>
<reference evidence="3" key="2">
    <citation type="submission" date="2016-01" db="EMBL/GenBank/DDBJ databases">
        <title>Draft Genome Sequence of Paenibacillus amylolyticus Heshi-A3 that Was Isolated from Fermented Rice Bran with Aging Salted Mackerel, Which Was Named Heshiko as Traditional Fermented Seafood in Japan.</title>
        <authorList>
            <person name="Akuzawa S."/>
            <person name="Nakagawa J."/>
            <person name="Kanekatsu T."/>
            <person name="Kubota E."/>
            <person name="Ohtake R."/>
            <person name="Suzuki T."/>
            <person name="Kanesaki Y."/>
        </authorList>
    </citation>
    <scope>NUCLEOTIDE SEQUENCE [LARGE SCALE GENOMIC DNA]</scope>
    <source>
        <strain evidence="3">Heshi-A3</strain>
    </source>
</reference>
<dbReference type="EMBL" id="MRTJ01000001">
    <property type="protein sequence ID" value="OMF17101.1"/>
    <property type="molecule type" value="Genomic_DNA"/>
</dbReference>
<reference evidence="2 4" key="3">
    <citation type="submission" date="2016-11" db="EMBL/GenBank/DDBJ databases">
        <title>Paenibacillus species isolates.</title>
        <authorList>
            <person name="Beno S.M."/>
        </authorList>
    </citation>
    <scope>NUCLEOTIDE SEQUENCE [LARGE SCALE GENOMIC DNA]</scope>
    <source>
        <strain evidence="2 4">FSL H8-0246</strain>
    </source>
</reference>
<name>A0A100VJC1_PAEAM</name>
<dbReference type="OrthoDB" id="2575543at2"/>
<accession>A0A100VJC1</accession>
<evidence type="ECO:0000313" key="3">
    <source>
        <dbReference type="Proteomes" id="UP000069697"/>
    </source>
</evidence>
<protein>
    <submittedName>
        <fullName evidence="1">Uncharacterized protein</fullName>
    </submittedName>
</protein>
<evidence type="ECO:0000313" key="2">
    <source>
        <dbReference type="EMBL" id="OMF17101.1"/>
    </source>
</evidence>
<dbReference type="RefSeq" id="WP_062833663.1">
    <property type="nucleotide sequence ID" value="NZ_BCNV01000001.1"/>
</dbReference>
<dbReference type="Proteomes" id="UP000187134">
    <property type="component" value="Unassembled WGS sequence"/>
</dbReference>
<reference evidence="1 3" key="1">
    <citation type="journal article" date="2016" name="Genome Announc.">
        <title>Draft Genome Sequence of Paenibacillus amylolyticus Heshi-A3, Isolated from Fermented Rice Bran in a Japanese Fermented Seafood Dish.</title>
        <authorList>
            <person name="Akuzawa S."/>
            <person name="Nagaoka J."/>
            <person name="Kanekatsu M."/>
            <person name="Kubota E."/>
            <person name="Ohtake R."/>
            <person name="Suzuki T."/>
            <person name="Kanesaki Y."/>
        </authorList>
    </citation>
    <scope>NUCLEOTIDE SEQUENCE [LARGE SCALE GENOMIC DNA]</scope>
    <source>
        <strain evidence="1 3">Heshi-A3</strain>
    </source>
</reference>